<sequence length="95" mass="10509">MLHGGVFVPESDPGSARFRAQRGRSHAQLAWEEDAGAWRTSCSEISSQFYRHHLTGVEHVGWPLGVVATTCLAALVLDCGPFWWRAMRAKRGAES</sequence>
<protein>
    <submittedName>
        <fullName evidence="2">Uncharacterized protein</fullName>
    </submittedName>
</protein>
<organism evidence="2 3">
    <name type="scientific">Trichoderma asperellum (strain ATCC 204424 / CBS 433.97 / NBRC 101777)</name>
    <dbReference type="NCBI Taxonomy" id="1042311"/>
    <lineage>
        <taxon>Eukaryota</taxon>
        <taxon>Fungi</taxon>
        <taxon>Dikarya</taxon>
        <taxon>Ascomycota</taxon>
        <taxon>Pezizomycotina</taxon>
        <taxon>Sordariomycetes</taxon>
        <taxon>Hypocreomycetidae</taxon>
        <taxon>Hypocreales</taxon>
        <taxon>Hypocreaceae</taxon>
        <taxon>Trichoderma</taxon>
    </lineage>
</organism>
<keyword evidence="1" id="KW-1133">Transmembrane helix</keyword>
<proteinExistence type="predicted"/>
<evidence type="ECO:0000256" key="1">
    <source>
        <dbReference type="SAM" id="Phobius"/>
    </source>
</evidence>
<feature type="transmembrane region" description="Helical" evidence="1">
    <location>
        <begin position="60"/>
        <end position="84"/>
    </location>
</feature>
<evidence type="ECO:0000313" key="3">
    <source>
        <dbReference type="Proteomes" id="UP000240493"/>
    </source>
</evidence>
<gene>
    <name evidence="2" type="ORF">M441DRAFT_230991</name>
</gene>
<name>A0A2T3ZQK1_TRIA4</name>
<reference evidence="2 3" key="1">
    <citation type="submission" date="2016-07" db="EMBL/GenBank/DDBJ databases">
        <title>Multiple horizontal gene transfer events from other fungi enriched the ability of initially mycotrophic Trichoderma (Ascomycota) to feed on dead plant biomass.</title>
        <authorList>
            <consortium name="DOE Joint Genome Institute"/>
            <person name="Aerts A."/>
            <person name="Atanasova L."/>
            <person name="Chenthamara K."/>
            <person name="Zhang J."/>
            <person name="Grujic M."/>
            <person name="Henrissat B."/>
            <person name="Kuo A."/>
            <person name="Salamov A."/>
            <person name="Lipzen A."/>
            <person name="Labutti K."/>
            <person name="Barry K."/>
            <person name="Miao Y."/>
            <person name="Rahimi M.J."/>
            <person name="Shen Q."/>
            <person name="Grigoriev I.V."/>
            <person name="Kubicek C.P."/>
            <person name="Druzhinina I.S."/>
        </authorList>
    </citation>
    <scope>NUCLEOTIDE SEQUENCE [LARGE SCALE GENOMIC DNA]</scope>
    <source>
        <strain evidence="2 3">CBS 433.97</strain>
    </source>
</reference>
<dbReference type="AlphaFoldDB" id="A0A2T3ZQK1"/>
<accession>A0A2T3ZQK1</accession>
<dbReference type="EMBL" id="KZ679256">
    <property type="protein sequence ID" value="PTB47098.1"/>
    <property type="molecule type" value="Genomic_DNA"/>
</dbReference>
<keyword evidence="1" id="KW-0812">Transmembrane</keyword>
<evidence type="ECO:0000313" key="2">
    <source>
        <dbReference type="EMBL" id="PTB47098.1"/>
    </source>
</evidence>
<keyword evidence="1" id="KW-0472">Membrane</keyword>
<keyword evidence="3" id="KW-1185">Reference proteome</keyword>
<dbReference type="Proteomes" id="UP000240493">
    <property type="component" value="Unassembled WGS sequence"/>
</dbReference>